<feature type="compositionally biased region" description="Basic and acidic residues" evidence="1">
    <location>
        <begin position="159"/>
        <end position="176"/>
    </location>
</feature>
<dbReference type="Proteomes" id="UP001153269">
    <property type="component" value="Unassembled WGS sequence"/>
</dbReference>
<evidence type="ECO:0000256" key="1">
    <source>
        <dbReference type="SAM" id="MobiDB-lite"/>
    </source>
</evidence>
<name>A0A9N7VUZ3_PLEPL</name>
<evidence type="ECO:0000313" key="3">
    <source>
        <dbReference type="Proteomes" id="UP001153269"/>
    </source>
</evidence>
<dbReference type="AlphaFoldDB" id="A0A9N7VUZ3"/>
<gene>
    <name evidence="2" type="ORF">PLEPLA_LOCUS43523</name>
</gene>
<accession>A0A9N7VUZ3</accession>
<dbReference type="EMBL" id="CADEAL010004269">
    <property type="protein sequence ID" value="CAB1455742.1"/>
    <property type="molecule type" value="Genomic_DNA"/>
</dbReference>
<comment type="caution">
    <text evidence="2">The sequence shown here is derived from an EMBL/GenBank/DDBJ whole genome shotgun (WGS) entry which is preliminary data.</text>
</comment>
<sequence length="274" mass="30235">MEGPVARGVERPHYELTGSVHRPQRPRSRPVPVESMVSFTGVGSTRCHVLGLQGLLHLPETTTGVHLKGAPTHSKEGDVTQDFTRFHIICQSHVTLVESHSINSGTLEQAPDPQEEHLGTITAPGLDSVTVSERLVQQTVLRCSQTSATSAAAFCQKPESPDESLRSRSHRGERGLDPGSTLPPCVELLPVYCTVQPGRVNPESTAPDSYQHKPREHVGPQENEDSVQRIWSEMHPGFQLTSENECGCVMVRWRRGCAQTPYLKFLYDSPIVEH</sequence>
<organism evidence="2 3">
    <name type="scientific">Pleuronectes platessa</name>
    <name type="common">European plaice</name>
    <dbReference type="NCBI Taxonomy" id="8262"/>
    <lineage>
        <taxon>Eukaryota</taxon>
        <taxon>Metazoa</taxon>
        <taxon>Chordata</taxon>
        <taxon>Craniata</taxon>
        <taxon>Vertebrata</taxon>
        <taxon>Euteleostomi</taxon>
        <taxon>Actinopterygii</taxon>
        <taxon>Neopterygii</taxon>
        <taxon>Teleostei</taxon>
        <taxon>Neoteleostei</taxon>
        <taxon>Acanthomorphata</taxon>
        <taxon>Carangaria</taxon>
        <taxon>Pleuronectiformes</taxon>
        <taxon>Pleuronectoidei</taxon>
        <taxon>Pleuronectidae</taxon>
        <taxon>Pleuronectes</taxon>
    </lineage>
</organism>
<feature type="region of interest" description="Disordered" evidence="1">
    <location>
        <begin position="151"/>
        <end position="181"/>
    </location>
</feature>
<feature type="region of interest" description="Disordered" evidence="1">
    <location>
        <begin position="199"/>
        <end position="225"/>
    </location>
</feature>
<protein>
    <submittedName>
        <fullName evidence="2">Uncharacterized protein</fullName>
    </submittedName>
</protein>
<keyword evidence="3" id="KW-1185">Reference proteome</keyword>
<proteinExistence type="predicted"/>
<evidence type="ECO:0000313" key="2">
    <source>
        <dbReference type="EMBL" id="CAB1455742.1"/>
    </source>
</evidence>
<reference evidence="2" key="1">
    <citation type="submission" date="2020-03" db="EMBL/GenBank/DDBJ databases">
        <authorList>
            <person name="Weist P."/>
        </authorList>
    </citation>
    <scope>NUCLEOTIDE SEQUENCE</scope>
</reference>
<feature type="compositionally biased region" description="Basic and acidic residues" evidence="1">
    <location>
        <begin position="210"/>
        <end position="219"/>
    </location>
</feature>